<comment type="caution">
    <text evidence="2">The sequence shown here is derived from an EMBL/GenBank/DDBJ whole genome shotgun (WGS) entry which is preliminary data.</text>
</comment>
<gene>
    <name evidence="2" type="ORF">MSPICULIGERA_LOCUS20887</name>
</gene>
<accession>A0AA36D8H9</accession>
<proteinExistence type="predicted"/>
<evidence type="ECO:0000256" key="1">
    <source>
        <dbReference type="SAM" id="Phobius"/>
    </source>
</evidence>
<dbReference type="AlphaFoldDB" id="A0AA36D8H9"/>
<organism evidence="2 3">
    <name type="scientific">Mesorhabditis spiculigera</name>
    <dbReference type="NCBI Taxonomy" id="96644"/>
    <lineage>
        <taxon>Eukaryota</taxon>
        <taxon>Metazoa</taxon>
        <taxon>Ecdysozoa</taxon>
        <taxon>Nematoda</taxon>
        <taxon>Chromadorea</taxon>
        <taxon>Rhabditida</taxon>
        <taxon>Rhabditina</taxon>
        <taxon>Rhabditomorpha</taxon>
        <taxon>Rhabditoidea</taxon>
        <taxon>Rhabditidae</taxon>
        <taxon>Mesorhabditinae</taxon>
        <taxon>Mesorhabditis</taxon>
    </lineage>
</organism>
<keyword evidence="1" id="KW-1133">Transmembrane helix</keyword>
<feature type="transmembrane region" description="Helical" evidence="1">
    <location>
        <begin position="30"/>
        <end position="63"/>
    </location>
</feature>
<keyword evidence="1" id="KW-0812">Transmembrane</keyword>
<sequence length="107" mass="12552">MEDEGFLFGFGVMDVILWIWSLLPFEVKSYFWMCVLTVLFVALTLACCCTVCFCSPWCCCAVWLERRRRQRSRDRKELAFVTERQNSIHPAPIMYLQQPSAPPYSLV</sequence>
<evidence type="ECO:0000313" key="2">
    <source>
        <dbReference type="EMBL" id="CAJ0582757.1"/>
    </source>
</evidence>
<feature type="non-terminal residue" evidence="2">
    <location>
        <position position="107"/>
    </location>
</feature>
<feature type="transmembrane region" description="Helical" evidence="1">
    <location>
        <begin position="7"/>
        <end position="24"/>
    </location>
</feature>
<protein>
    <submittedName>
        <fullName evidence="2">Uncharacterized protein</fullName>
    </submittedName>
</protein>
<evidence type="ECO:0000313" key="3">
    <source>
        <dbReference type="Proteomes" id="UP001177023"/>
    </source>
</evidence>
<dbReference type="Proteomes" id="UP001177023">
    <property type="component" value="Unassembled WGS sequence"/>
</dbReference>
<keyword evidence="3" id="KW-1185">Reference proteome</keyword>
<dbReference type="EMBL" id="CATQJA010002664">
    <property type="protein sequence ID" value="CAJ0582757.1"/>
    <property type="molecule type" value="Genomic_DNA"/>
</dbReference>
<name>A0AA36D8H9_9BILA</name>
<reference evidence="2" key="1">
    <citation type="submission" date="2023-06" db="EMBL/GenBank/DDBJ databases">
        <authorList>
            <person name="Delattre M."/>
        </authorList>
    </citation>
    <scope>NUCLEOTIDE SEQUENCE</scope>
    <source>
        <strain evidence="2">AF72</strain>
    </source>
</reference>
<keyword evidence="1" id="KW-0472">Membrane</keyword>